<protein>
    <submittedName>
        <fullName evidence="2">NAD(P)H azoreductase AzoB</fullName>
        <ecNumber evidence="2">1.7.-.-</ecNumber>
    </submittedName>
</protein>
<dbReference type="HOGENOM" id="CLU_007383_10_6_4"/>
<dbReference type="PANTHER" id="PTHR43162">
    <property type="match status" value="1"/>
</dbReference>
<dbReference type="EC" id="1.7.-.-" evidence="2"/>
<keyword evidence="2" id="KW-0560">Oxidoreductase</keyword>
<dbReference type="GO" id="GO:0016491">
    <property type="term" value="F:oxidoreductase activity"/>
    <property type="evidence" value="ECO:0007669"/>
    <property type="project" value="UniProtKB-KW"/>
</dbReference>
<gene>
    <name evidence="2" type="primary">azoB</name>
    <name evidence="2" type="ordered locus">CNE_BB2p01000</name>
</gene>
<evidence type="ECO:0000313" key="3">
    <source>
        <dbReference type="Proteomes" id="UP000006798"/>
    </source>
</evidence>
<dbReference type="GeneID" id="34307430"/>
<dbReference type="EMBL" id="CP002880">
    <property type="protein sequence ID" value="AEI82914.1"/>
    <property type="molecule type" value="Genomic_DNA"/>
</dbReference>
<dbReference type="Proteomes" id="UP000006798">
    <property type="component" value="Plasmid pBB2"/>
</dbReference>
<dbReference type="AlphaFoldDB" id="F8GYH3"/>
<feature type="domain" description="NmrA-like" evidence="1">
    <location>
        <begin position="2"/>
        <end position="248"/>
    </location>
</feature>
<dbReference type="InterPro" id="IPR051604">
    <property type="entry name" value="Ergot_Alk_Oxidoreductase"/>
</dbReference>
<sequence>MKVMVTGGTGTTGSQVVRELLARGVQVKILTRSAERAKAISPRVEAVVGDLLSPSDLRPAFEDIDALFLLLAGVPSEAHEGLTAVALARAAGVKRIVYLSVHQTARPPRHVPHIGSKLLIESVIRDCGVPYTFLRPNVFMQNDYWYRDALLGHAIYPQPLGDLGASLCDVRDIAEAAAIVLTTDGHDGQAYTIAGPEPFTGKRAAALWSAVLGKAIAYGGHDMERWEQQQLTHGAPQWFALDLKMMFTAWQTDGLVATDEELGRLASLLGHSPRCYEDFVAETASGWPVGQSQIAAFEGRTFS</sequence>
<keyword evidence="2" id="KW-0614">Plasmid</keyword>
<evidence type="ECO:0000313" key="2">
    <source>
        <dbReference type="EMBL" id="AEI82914.1"/>
    </source>
</evidence>
<dbReference type="PANTHER" id="PTHR43162:SF1">
    <property type="entry name" value="PRESTALK A DIFFERENTIATION PROTEIN A"/>
    <property type="match status" value="1"/>
</dbReference>
<dbReference type="KEGG" id="cnc:CNE_BB2p01000"/>
<dbReference type="Pfam" id="PF05368">
    <property type="entry name" value="NmrA"/>
    <property type="match status" value="1"/>
</dbReference>
<organism evidence="2 3">
    <name type="scientific">Cupriavidus necator (strain ATCC 43291 / DSM 13513 / CCUG 52238 / LMG 8453 / N-1)</name>
    <name type="common">Ralstonia eutropha</name>
    <dbReference type="NCBI Taxonomy" id="1042878"/>
    <lineage>
        <taxon>Bacteria</taxon>
        <taxon>Pseudomonadati</taxon>
        <taxon>Pseudomonadota</taxon>
        <taxon>Betaproteobacteria</taxon>
        <taxon>Burkholderiales</taxon>
        <taxon>Burkholderiaceae</taxon>
        <taxon>Cupriavidus</taxon>
    </lineage>
</organism>
<dbReference type="Gene3D" id="3.40.50.720">
    <property type="entry name" value="NAD(P)-binding Rossmann-like Domain"/>
    <property type="match status" value="1"/>
</dbReference>
<evidence type="ECO:0000259" key="1">
    <source>
        <dbReference type="Pfam" id="PF05368"/>
    </source>
</evidence>
<dbReference type="RefSeq" id="WP_013954197.1">
    <property type="nucleotide sequence ID" value="NC_015724.1"/>
</dbReference>
<accession>F8GYH3</accession>
<dbReference type="InterPro" id="IPR036291">
    <property type="entry name" value="NAD(P)-bd_dom_sf"/>
</dbReference>
<proteinExistence type="predicted"/>
<name>F8GYH3_CUPNN</name>
<reference evidence="2 3" key="1">
    <citation type="journal article" date="2011" name="J. Bacteriol.">
        <title>Complete genome sequence of the type strain Cupriavidus necator N-1.</title>
        <authorList>
            <person name="Poehlein A."/>
            <person name="Kusian B."/>
            <person name="Friedrich B."/>
            <person name="Daniel R."/>
            <person name="Bowien B."/>
        </authorList>
    </citation>
    <scope>NUCLEOTIDE SEQUENCE [LARGE SCALE GENOMIC DNA]</scope>
    <source>
        <strain evidence="3">ATCC 43291 / DSM 13513 / CCUG 52238 / LMG 8453 / N-1</strain>
        <plasmid evidence="2 3">pBB2</plasmid>
    </source>
</reference>
<dbReference type="SUPFAM" id="SSF51735">
    <property type="entry name" value="NAD(P)-binding Rossmann-fold domains"/>
    <property type="match status" value="1"/>
</dbReference>
<geneLocation type="plasmid" evidence="2 3">
    <name>pBB2</name>
</geneLocation>
<dbReference type="InterPro" id="IPR008030">
    <property type="entry name" value="NmrA-like"/>
</dbReference>
<dbReference type="Gene3D" id="3.90.25.10">
    <property type="entry name" value="UDP-galactose 4-epimerase, domain 1"/>
    <property type="match status" value="1"/>
</dbReference>